<reference evidence="5 6" key="1">
    <citation type="submission" date="2018-11" db="EMBL/GenBank/DDBJ databases">
        <authorList>
            <person name="Lopez-Roques C."/>
            <person name="Donnadieu C."/>
            <person name="Bouchez O."/>
            <person name="Klopp C."/>
            <person name="Cabau C."/>
            <person name="Zahm M."/>
        </authorList>
    </citation>
    <scope>NUCLEOTIDE SEQUENCE [LARGE SCALE GENOMIC DNA]</scope>
    <source>
        <strain evidence="5">RS831</strain>
        <tissue evidence="5">Whole body</tissue>
    </source>
</reference>
<feature type="chain" id="PRO_5018778003" description="Ig-like domain-containing protein" evidence="3">
    <location>
        <begin position="26"/>
        <end position="454"/>
    </location>
</feature>
<keyword evidence="3" id="KW-0732">Signal</keyword>
<evidence type="ECO:0000256" key="1">
    <source>
        <dbReference type="SAM" id="MobiDB-lite"/>
    </source>
</evidence>
<feature type="region of interest" description="Disordered" evidence="1">
    <location>
        <begin position="403"/>
        <end position="454"/>
    </location>
</feature>
<evidence type="ECO:0000313" key="6">
    <source>
        <dbReference type="Proteomes" id="UP000283210"/>
    </source>
</evidence>
<sequence length="454" mass="50426">MAALSVNVLTVYMFLTVFFLPGVWAECTKKSYLHMNAPKKLEALSGSCLIIPCSFDTTTGNGGKKFDSRRKIIGVWIKSNSNFVNNPSNVIFNSSNQTNIYPMKIIGNLTQKNCTTLFSNLTTKYTERYYFRIENGEFKVNDICNNIEIKIHDSPQRPIIEFPDDLKEKTSVSITCSAPTPCPLSPPELTWNLQPDSQRQTETNTDGSFTTKIQKNITLSDTHDGFTIRCSARYPVNEGPPKTAETLQTLSVSYAPKNTSASISPSGSGLAVYWVNLTCSSKAKPAINNFSWFRSSKDGDQKVAEGETYSLNATEGGAYYCVATNDLGNQTSPKIDLIVAVAPIFNNIMFGGAAVIIILIFLIIWIWWFRKIQRQQQQQLANALDPSQVLNSEDNLHYGEVNFKKRSEDSSASPQDTSPQQETVYADVKVSQRGNSSTPAADKPEDVYAQVKKK</sequence>
<dbReference type="EMBL" id="CM012456">
    <property type="protein sequence ID" value="RVE59045.1"/>
    <property type="molecule type" value="Genomic_DNA"/>
</dbReference>
<keyword evidence="6" id="KW-1185">Reference proteome</keyword>
<feature type="signal peptide" evidence="3">
    <location>
        <begin position="1"/>
        <end position="25"/>
    </location>
</feature>
<dbReference type="Proteomes" id="UP000283210">
    <property type="component" value="Chromosome 20"/>
</dbReference>
<feature type="compositionally biased region" description="Polar residues" evidence="1">
    <location>
        <begin position="410"/>
        <end position="423"/>
    </location>
</feature>
<gene>
    <name evidence="5" type="ORF">OJAV_G00200350</name>
</gene>
<feature type="transmembrane region" description="Helical" evidence="2">
    <location>
        <begin position="348"/>
        <end position="369"/>
    </location>
</feature>
<keyword evidence="2" id="KW-1133">Transmembrane helix</keyword>
<feature type="domain" description="Ig-like" evidence="4">
    <location>
        <begin position="241"/>
        <end position="336"/>
    </location>
</feature>
<feature type="domain" description="Ig-like" evidence="4">
    <location>
        <begin position="155"/>
        <end position="232"/>
    </location>
</feature>
<dbReference type="InterPro" id="IPR013783">
    <property type="entry name" value="Ig-like_fold"/>
</dbReference>
<dbReference type="PANTHER" id="PTHR46484">
    <property type="entry name" value="SI:CH211-171H4.5-RELATED"/>
    <property type="match status" value="1"/>
</dbReference>
<protein>
    <recommendedName>
        <fullName evidence="4">Ig-like domain-containing protein</fullName>
    </recommendedName>
</protein>
<evidence type="ECO:0000256" key="3">
    <source>
        <dbReference type="SAM" id="SignalP"/>
    </source>
</evidence>
<evidence type="ECO:0000256" key="2">
    <source>
        <dbReference type="SAM" id="Phobius"/>
    </source>
</evidence>
<organism evidence="5 6">
    <name type="scientific">Oryzias javanicus</name>
    <name type="common">Javanese ricefish</name>
    <name type="synonym">Aplocheilus javanicus</name>
    <dbReference type="NCBI Taxonomy" id="123683"/>
    <lineage>
        <taxon>Eukaryota</taxon>
        <taxon>Metazoa</taxon>
        <taxon>Chordata</taxon>
        <taxon>Craniata</taxon>
        <taxon>Vertebrata</taxon>
        <taxon>Euteleostomi</taxon>
        <taxon>Actinopterygii</taxon>
        <taxon>Neopterygii</taxon>
        <taxon>Teleostei</taxon>
        <taxon>Neoteleostei</taxon>
        <taxon>Acanthomorphata</taxon>
        <taxon>Ovalentaria</taxon>
        <taxon>Atherinomorphae</taxon>
        <taxon>Beloniformes</taxon>
        <taxon>Adrianichthyidae</taxon>
        <taxon>Oryziinae</taxon>
        <taxon>Oryzias</taxon>
    </lineage>
</organism>
<dbReference type="OrthoDB" id="6250964at2759"/>
<dbReference type="PROSITE" id="PS50835">
    <property type="entry name" value="IG_LIKE"/>
    <property type="match status" value="2"/>
</dbReference>
<dbReference type="AlphaFoldDB" id="A0A3S2P723"/>
<accession>A0A3S2P723</accession>
<dbReference type="InterPro" id="IPR007110">
    <property type="entry name" value="Ig-like_dom"/>
</dbReference>
<dbReference type="InterPro" id="IPR036179">
    <property type="entry name" value="Ig-like_dom_sf"/>
</dbReference>
<proteinExistence type="predicted"/>
<evidence type="ECO:0000259" key="4">
    <source>
        <dbReference type="PROSITE" id="PS50835"/>
    </source>
</evidence>
<evidence type="ECO:0000313" key="5">
    <source>
        <dbReference type="EMBL" id="RVE59045.1"/>
    </source>
</evidence>
<dbReference type="PANTHER" id="PTHR46484:SF8">
    <property type="entry name" value="B-CELL RECEPTOR CD22-LIKE-RELATED"/>
    <property type="match status" value="1"/>
</dbReference>
<keyword evidence="2" id="KW-0812">Transmembrane</keyword>
<dbReference type="Gene3D" id="2.60.40.10">
    <property type="entry name" value="Immunoglobulins"/>
    <property type="match status" value="3"/>
</dbReference>
<name>A0A3S2P723_ORYJA</name>
<keyword evidence="2" id="KW-0472">Membrane</keyword>
<reference evidence="5 6" key="2">
    <citation type="submission" date="2019-01" db="EMBL/GenBank/DDBJ databases">
        <title>A chromosome length genome reference of the Java medaka (oryzias javanicus).</title>
        <authorList>
            <person name="Herpin A."/>
            <person name="Takehana Y."/>
            <person name="Naruse K."/>
            <person name="Ansai S."/>
            <person name="Kawaguchi M."/>
        </authorList>
    </citation>
    <scope>NUCLEOTIDE SEQUENCE [LARGE SCALE GENOMIC DNA]</scope>
    <source>
        <strain evidence="5">RS831</strain>
        <tissue evidence="5">Whole body</tissue>
    </source>
</reference>
<dbReference type="SUPFAM" id="SSF48726">
    <property type="entry name" value="Immunoglobulin"/>
    <property type="match status" value="2"/>
</dbReference>